<evidence type="ECO:0008006" key="5">
    <source>
        <dbReference type="Google" id="ProtNLM"/>
    </source>
</evidence>
<comment type="subcellular location">
    <subcellularLocation>
        <location evidence="1">Periplasm</location>
    </subcellularLocation>
</comment>
<dbReference type="Proteomes" id="UP000599109">
    <property type="component" value="Unassembled WGS sequence"/>
</dbReference>
<dbReference type="EMBL" id="JAEQNE010000004">
    <property type="protein sequence ID" value="MBL0393011.1"/>
    <property type="molecule type" value="Genomic_DNA"/>
</dbReference>
<dbReference type="Gene3D" id="2.60.40.420">
    <property type="entry name" value="Cupredoxins - blue copper proteins"/>
    <property type="match status" value="4"/>
</dbReference>
<proteinExistence type="predicted"/>
<name>A0A936Z343_9BURK</name>
<evidence type="ECO:0000256" key="1">
    <source>
        <dbReference type="ARBA" id="ARBA00004418"/>
    </source>
</evidence>
<dbReference type="SUPFAM" id="SSF49503">
    <property type="entry name" value="Cupredoxins"/>
    <property type="match status" value="2"/>
</dbReference>
<accession>A0A936Z343</accession>
<keyword evidence="2" id="KW-0479">Metal-binding</keyword>
<reference evidence="3 4" key="1">
    <citation type="journal article" date="2017" name="Int. J. Syst. Evol. Microbiol.">
        <title>Ramlibacter monticola sp. nov., isolated from forest soil.</title>
        <authorList>
            <person name="Chaudhary D.K."/>
            <person name="Kim J."/>
        </authorList>
    </citation>
    <scope>NUCLEOTIDE SEQUENCE [LARGE SCALE GENOMIC DNA]</scope>
    <source>
        <strain evidence="3 4">KACC 19175</strain>
    </source>
</reference>
<evidence type="ECO:0000313" key="4">
    <source>
        <dbReference type="Proteomes" id="UP000599109"/>
    </source>
</evidence>
<keyword evidence="4" id="KW-1185">Reference proteome</keyword>
<organism evidence="3 4">
    <name type="scientific">Ramlibacter monticola</name>
    <dbReference type="NCBI Taxonomy" id="1926872"/>
    <lineage>
        <taxon>Bacteria</taxon>
        <taxon>Pseudomonadati</taxon>
        <taxon>Pseudomonadota</taxon>
        <taxon>Betaproteobacteria</taxon>
        <taxon>Burkholderiales</taxon>
        <taxon>Comamonadaceae</taxon>
        <taxon>Ramlibacter</taxon>
    </lineage>
</organism>
<dbReference type="InterPro" id="IPR002355">
    <property type="entry name" value="Cu_oxidase_Cu_BS"/>
</dbReference>
<evidence type="ECO:0000256" key="2">
    <source>
        <dbReference type="ARBA" id="ARBA00022723"/>
    </source>
</evidence>
<comment type="caution">
    <text evidence="3">The sequence shown here is derived from an EMBL/GenBank/DDBJ whole genome shotgun (WGS) entry which is preliminary data.</text>
</comment>
<gene>
    <name evidence="3" type="ORF">JJ685_17870</name>
</gene>
<evidence type="ECO:0000313" key="3">
    <source>
        <dbReference type="EMBL" id="MBL0393011.1"/>
    </source>
</evidence>
<sequence>MAPDAQAAITCQRQVTANVVAFDKPLMYNRLGAGNVNGMMFALKRDVINTSTQSPLTVTGAATPGKLDLRPDKRHRPLVLRVRVGDCLTVNLQNLLTAAANPLNVPLTEPSGQKHTVFLDEQVRGRFVGFHASGMELVDSIADDGSNTGANVSSLVAPGASKSYRLYASKEGVFNVTSGGAVVGSDGNQGNSSNGLFGQLIVEPTDAKIYRGQVFEEEMRLSADVNGDGILSAAELTPDGQPRIRYEATYPAGNPWTAEGKAGLPILNMMKCATATACEIVHSEINAVIAGPNGGAFPPSTYPLESVGKRNPTVPNRLEPFRDFASVFHDETANGQAFPGFYKNDPVFRYVLEGVKDAFMINYGSGGIGSEIIANRLGVGPTSDCADCAYEEFFLTSHALNDPALTVDIPANVGLESLLPGQVPPPGTQGPKANYVIGAEDAANVHHSYINDFVKFRNTHIGKEQHVFHLHNHQWLFNPNDDNANYLDAQGIGPGAGYTYEINFGGSGNRNKSAGDAIFHCHFYPHFAQGMWYHWRNNDTFSTGTRLAASGTGYHTTVWALGNTTPAAGARAYPDGEIVAGTPIPALVPLPGKGLAPMPAQVTVVTNPLASTFNGKPLGSLAKVVDRSKNPGYPFWVAGMEDTIGHRPPTPPLDMLTKAKAQELKASGKALWSQLQPAQADGFDGGLPRHAMKGYAAGAATNTVTARLDFSKEFVKAVPVYFPEEGTDLEQVAMAFHAVREHATYKLDMNGVATQATFVTNGSGGPVVGAPFHNPCIDDTGVVLKPGVVGSFFSGDSLTGMNTHGSSIFNSDSPRIYKGTNMQFDAVLNKTGYHFPQQRIVALWQDVAPIITKTKPPEPLVFRANTFDCTVYHHSNLVPGVYEIDDYQVRTPTDIIGQHIHLPKWDLTTTDGAANGWNFEDGTMAASVIRERILAIRRFNACTGVESGDPRDGTGACPVAKDHPYWGKVAAQLGGRFPEEWRGARTTMERWFTDPVVNTEGVDRGLGIVFTHDHYGPSTHQQIGLYSTLLAEPAGSRWVMNETGQQLGYDPVSGAPARTDTNTDGSQFSDGGPTSWQAAILTPATATGGSTVKSEALTPYREFYFEFSDFQHAYEAGVYMGAGQDGLPLVGTGAGLPPVVLNAGNAQFDGNTANAFRFAINPPARQQITPVFPDLVLEVQNTANNALNNFCPSRPCPQAIDVQDPGVLVVNYRMEPVALRVFDPNKIGPDGKPGMQAAGKPGDLAFALQSRTDRVIPQLNVMPNGSTVINGTKFPPHINAAGFTGGDPFTPMMRTYQGDVVRVKIQAGGHEEEHNATIHGVKWLQSGSGHGTSPNSGWRNAQAAGISEQFTLRSPILPVDAARGPLADYAYSMDSGNDGWWSGMWGVMRSYEQLRADLFKLPGPNTGPVAFGNQQNFNGVCPKSAPVRAYDITAVLANVALDNTLGVTVAPAGPVGTMHVGAPLNPAGGTLVYNHRNTTVAGNFVTDNGVVVNLTHQGPLHDPTAIVYVRTADLVAGKLKPGVPLEPVVIRAAAGDCLQVQLNNNLPALVPDLATYSTLQGVAKRNRLGAEGSTRFDQNLIRPSSFVGIHPQLVAIDVTQDDGRLVGANPERRQLAVPGGGTFYRWYVGDLNGTPLNGQVTVTATPIEFGGFNLQPADVIKQGAKSLVGTMVVHPTGSTWVEDTLVFNHQNGVGTRATRGQATVTAGANTFRDFSLVLTKGNTHYYRDGSPVEHMNGEGVGIPEDSQEASGMLLNYGTEPLWFRFGILPQAPFGHCAVGQTGCYGDIANPELAYSNALAGVGGDPVTPVFQANRNQQTRVHITNPHGTTRGSTLALHGHVWQRDPYICPGEARNTLTGSCLMTSVGSRALGVNPQGFATGGQESWTPSSHFDVFLPSAGGGNGVIGDYLMRDQAAFGNASGVWGIMRVK</sequence>
<dbReference type="InterPro" id="IPR008972">
    <property type="entry name" value="Cupredoxin"/>
</dbReference>
<protein>
    <recommendedName>
        <fullName evidence="5">Copper oxidase</fullName>
    </recommendedName>
</protein>
<dbReference type="PROSITE" id="PS00080">
    <property type="entry name" value="MULTICOPPER_OXIDASE2"/>
    <property type="match status" value="1"/>
</dbReference>
<dbReference type="GO" id="GO:0005507">
    <property type="term" value="F:copper ion binding"/>
    <property type="evidence" value="ECO:0007669"/>
    <property type="project" value="InterPro"/>
</dbReference>
<dbReference type="GO" id="GO:0042597">
    <property type="term" value="C:periplasmic space"/>
    <property type="evidence" value="ECO:0007669"/>
    <property type="project" value="UniProtKB-SubCell"/>
</dbReference>